<dbReference type="GO" id="GO:0031123">
    <property type="term" value="P:RNA 3'-end processing"/>
    <property type="evidence" value="ECO:0007669"/>
    <property type="project" value="TreeGrafter"/>
</dbReference>
<feature type="compositionally biased region" description="Low complexity" evidence="7">
    <location>
        <begin position="939"/>
        <end position="959"/>
    </location>
</feature>
<feature type="compositionally biased region" description="Pro residues" evidence="7">
    <location>
        <begin position="1387"/>
        <end position="1397"/>
    </location>
</feature>
<evidence type="ECO:0000256" key="4">
    <source>
        <dbReference type="ARBA" id="ARBA00022723"/>
    </source>
</evidence>
<feature type="compositionally biased region" description="Low complexity" evidence="7">
    <location>
        <begin position="1053"/>
        <end position="1066"/>
    </location>
</feature>
<dbReference type="VEuPathDB" id="VectorBase:HLOH_064970"/>
<gene>
    <name evidence="9" type="ORF">HPB48_014952</name>
</gene>
<evidence type="ECO:0000313" key="9">
    <source>
        <dbReference type="EMBL" id="KAH9362013.1"/>
    </source>
</evidence>
<feature type="region of interest" description="Disordered" evidence="7">
    <location>
        <begin position="905"/>
        <end position="990"/>
    </location>
</feature>
<comment type="caution">
    <text evidence="9">The sequence shown here is derived from an EMBL/GenBank/DDBJ whole genome shotgun (WGS) entry which is preliminary data.</text>
</comment>
<dbReference type="Gene3D" id="3.30.460.10">
    <property type="entry name" value="Beta Polymerase, domain 2"/>
    <property type="match status" value="1"/>
</dbReference>
<keyword evidence="6" id="KW-0862">Zinc</keyword>
<evidence type="ECO:0000259" key="8">
    <source>
        <dbReference type="PROSITE" id="PS50158"/>
    </source>
</evidence>
<feature type="compositionally biased region" description="Low complexity" evidence="7">
    <location>
        <begin position="1163"/>
        <end position="1193"/>
    </location>
</feature>
<dbReference type="InterPro" id="IPR036875">
    <property type="entry name" value="Znf_CCHC_sf"/>
</dbReference>
<dbReference type="PANTHER" id="PTHR12271:SF66">
    <property type="entry name" value="TERMINAL URIDYLYLTRANSFERASE TAILOR"/>
    <property type="match status" value="1"/>
</dbReference>
<evidence type="ECO:0000313" key="10">
    <source>
        <dbReference type="Proteomes" id="UP000821853"/>
    </source>
</evidence>
<dbReference type="GO" id="GO:0050265">
    <property type="term" value="F:RNA uridylyltransferase activity"/>
    <property type="evidence" value="ECO:0007669"/>
    <property type="project" value="TreeGrafter"/>
</dbReference>
<evidence type="ECO:0000256" key="6">
    <source>
        <dbReference type="PROSITE-ProRule" id="PRU00047"/>
    </source>
</evidence>
<dbReference type="CDD" id="cd05402">
    <property type="entry name" value="NT_PAP_TUTase"/>
    <property type="match status" value="1"/>
</dbReference>
<dbReference type="Proteomes" id="UP000821853">
    <property type="component" value="Chromosome 1"/>
</dbReference>
<organism evidence="9 10">
    <name type="scientific">Haemaphysalis longicornis</name>
    <name type="common">Bush tick</name>
    <dbReference type="NCBI Taxonomy" id="44386"/>
    <lineage>
        <taxon>Eukaryota</taxon>
        <taxon>Metazoa</taxon>
        <taxon>Ecdysozoa</taxon>
        <taxon>Arthropoda</taxon>
        <taxon>Chelicerata</taxon>
        <taxon>Arachnida</taxon>
        <taxon>Acari</taxon>
        <taxon>Parasitiformes</taxon>
        <taxon>Ixodida</taxon>
        <taxon>Ixodoidea</taxon>
        <taxon>Ixodidae</taxon>
        <taxon>Haemaphysalinae</taxon>
        <taxon>Haemaphysalis</taxon>
    </lineage>
</organism>
<dbReference type="SUPFAM" id="SSF81631">
    <property type="entry name" value="PAP/OAS1 substrate-binding domain"/>
    <property type="match status" value="2"/>
</dbReference>
<feature type="domain" description="CCHC-type" evidence="8">
    <location>
        <begin position="831"/>
        <end position="846"/>
    </location>
</feature>
<comment type="cofactor">
    <cofactor evidence="2">
        <name>Mg(2+)</name>
        <dbReference type="ChEBI" id="CHEBI:18420"/>
    </cofactor>
</comment>
<dbReference type="PROSITE" id="PS50158">
    <property type="entry name" value="ZF_CCHC"/>
    <property type="match status" value="1"/>
</dbReference>
<feature type="compositionally biased region" description="Polar residues" evidence="7">
    <location>
        <begin position="905"/>
        <end position="919"/>
    </location>
</feature>
<dbReference type="SUPFAM" id="SSF81301">
    <property type="entry name" value="Nucleotidyltransferase"/>
    <property type="match status" value="1"/>
</dbReference>
<evidence type="ECO:0000256" key="1">
    <source>
        <dbReference type="ARBA" id="ARBA00001936"/>
    </source>
</evidence>
<feature type="region of interest" description="Disordered" evidence="7">
    <location>
        <begin position="1367"/>
        <end position="1408"/>
    </location>
</feature>
<name>A0A9J6FGB5_HAELO</name>
<evidence type="ECO:0000256" key="7">
    <source>
        <dbReference type="SAM" id="MobiDB-lite"/>
    </source>
</evidence>
<keyword evidence="6" id="KW-0863">Zinc-finger</keyword>
<feature type="region of interest" description="Disordered" evidence="7">
    <location>
        <begin position="1444"/>
        <end position="1502"/>
    </location>
</feature>
<keyword evidence="5" id="KW-0460">Magnesium</keyword>
<dbReference type="EMBL" id="JABSTR010000001">
    <property type="protein sequence ID" value="KAH9362013.1"/>
    <property type="molecule type" value="Genomic_DNA"/>
</dbReference>
<dbReference type="InterPro" id="IPR001878">
    <property type="entry name" value="Znf_CCHC"/>
</dbReference>
<protein>
    <recommendedName>
        <fullName evidence="8">CCHC-type domain-containing protein</fullName>
    </recommendedName>
</protein>
<dbReference type="SMART" id="SM00343">
    <property type="entry name" value="ZnF_C2HC"/>
    <property type="match status" value="1"/>
</dbReference>
<dbReference type="GO" id="GO:0003676">
    <property type="term" value="F:nucleic acid binding"/>
    <property type="evidence" value="ECO:0007669"/>
    <property type="project" value="InterPro"/>
</dbReference>
<comment type="cofactor">
    <cofactor evidence="1">
        <name>Mn(2+)</name>
        <dbReference type="ChEBI" id="CHEBI:29035"/>
    </cofactor>
</comment>
<dbReference type="GO" id="GO:1990817">
    <property type="term" value="F:poly(A) RNA polymerase activity"/>
    <property type="evidence" value="ECO:0007669"/>
    <property type="project" value="UniProtKB-ARBA"/>
</dbReference>
<dbReference type="PANTHER" id="PTHR12271">
    <property type="entry name" value="POLY A POLYMERASE CID PAP -RELATED"/>
    <property type="match status" value="1"/>
</dbReference>
<dbReference type="Gene3D" id="1.10.1410.10">
    <property type="match status" value="2"/>
</dbReference>
<dbReference type="Pfam" id="PF22600">
    <property type="entry name" value="MTPAP-like_central"/>
    <property type="match status" value="1"/>
</dbReference>
<feature type="region of interest" description="Disordered" evidence="7">
    <location>
        <begin position="1014"/>
        <end position="1110"/>
    </location>
</feature>
<keyword evidence="3" id="KW-0808">Transferase</keyword>
<feature type="compositionally biased region" description="Low complexity" evidence="7">
    <location>
        <begin position="1280"/>
        <end position="1300"/>
    </location>
</feature>
<feature type="region of interest" description="Disordered" evidence="7">
    <location>
        <begin position="1253"/>
        <end position="1313"/>
    </location>
</feature>
<feature type="compositionally biased region" description="Pro residues" evidence="7">
    <location>
        <begin position="1444"/>
        <end position="1454"/>
    </location>
</feature>
<keyword evidence="10" id="KW-1185">Reference proteome</keyword>
<feature type="region of interest" description="Disordered" evidence="7">
    <location>
        <begin position="313"/>
        <end position="363"/>
    </location>
</feature>
<proteinExistence type="predicted"/>
<dbReference type="SUPFAM" id="SSF57756">
    <property type="entry name" value="Retrovirus zinc finger-like domains"/>
    <property type="match status" value="1"/>
</dbReference>
<feature type="compositionally biased region" description="Basic and acidic residues" evidence="7">
    <location>
        <begin position="920"/>
        <end position="938"/>
    </location>
</feature>
<feature type="region of interest" description="Disordered" evidence="7">
    <location>
        <begin position="1125"/>
        <end position="1217"/>
    </location>
</feature>
<dbReference type="InterPro" id="IPR002058">
    <property type="entry name" value="PAP_assoc"/>
</dbReference>
<keyword evidence="4" id="KW-0479">Metal-binding</keyword>
<evidence type="ECO:0000256" key="3">
    <source>
        <dbReference type="ARBA" id="ARBA00022679"/>
    </source>
</evidence>
<dbReference type="GO" id="GO:0008270">
    <property type="term" value="F:zinc ion binding"/>
    <property type="evidence" value="ECO:0007669"/>
    <property type="project" value="UniProtKB-KW"/>
</dbReference>
<dbReference type="OMA" id="TWPAHQP"/>
<dbReference type="InterPro" id="IPR043519">
    <property type="entry name" value="NT_sf"/>
</dbReference>
<feature type="compositionally biased region" description="Basic and acidic residues" evidence="7">
    <location>
        <begin position="960"/>
        <end position="972"/>
    </location>
</feature>
<feature type="compositionally biased region" description="Basic and acidic residues" evidence="7">
    <location>
        <begin position="1068"/>
        <end position="1080"/>
    </location>
</feature>
<dbReference type="OrthoDB" id="407432at2759"/>
<evidence type="ECO:0000256" key="2">
    <source>
        <dbReference type="ARBA" id="ARBA00001946"/>
    </source>
</evidence>
<sequence>MWHRRGGKKRRSRTAKVRSAYVKATLPDVRLTLHALSVDGFGLRTNYAVMDPVLVGKVDPAKLFLEAGSIVLKCSARCAKVQRDFLSEAPQMRFKDISSRMSCEIILNDFNSLRRSRPFDDSVSLDRNVQILGAVCQLPAELCGIDQQDEDRLPDHAFTITGLFFLQQCKPATLIVLQEWRNLPMVKGRGESESCVGPKDQEVVRYSGKGDSSMGQLWVQLLGSYAVELKLDDGVMRITKSKTVLIVDEKWEKFCIAIKDLCSSKTNLAYSISCEGIFIRRCLHTSPIYFTQLRSRSMLTQLPARLLCISESESELDQEEDKGKGRSRKPPEGPGGKEATNEVEDGASSCSSGRAQDADEDDSELSFIEVDDNLDSDLEEAVGASGDKKGELRTQAAQQQHQVTHVLQFVEPSMPTHQRVRGDFDRCKVVDSSRSFTQATLVNGKPFPHVCSLNENSKHLQKGCSRQRFPESENLPVVTKSFSEILSDVCQDVMKDCSPHPHEEAVRQKLFGELESFIRELYTDAKLNMYGSSCNGFGSVRSDLDICLTLDSSEDGKSICHTDMIKELARKLRKHPDMAKIIAITIARVPIVKFYHVPSNLEGDISLFNALALHNTRLLRMYSDIDKRVRILGCTFKHFAKTCNIGDASCGSLSSYAYTLMTIYYLQQCKPPIVPVLQELYQEGREKPQVIVKGCNVWFFDDIDRLQGVWSEFGQNNKSVGELWLGLLTFYTEVFNFKEQVVCIRQKAPLTKLQKMWTNKCIAIEDPFDLDHNVGGGVSHRMSAYIMKVFNKARFLFATPITKLPDGYSTYTGYFFDLQLLTDGQPPPNDRRCFMCGKIGHRSKECSHRSEGPWEEEKAFALNPQRSSHRTLWQIPNGRALNGRTQEQRSACPTICRDGIKNQTIQEHQQQPRSWSVHQPSDRVPDRQVFSPHDDAPRWRQQQKQQRQSHPQKPAQQAKEPQEQQRAPRESDLLVNSGHPGPTCKAKMSLPTRGIIPSAMLSAGINDQEFQHHHLQSGEDLAQRKMRTGKVRQPSDRVTDGQMNSPCYDQQKWKQYQRQPQPQKQAQRPKESQEQQRGARESSILAKSGHPGSAPDTLMSLSPEGIAFPAMPRGEINSQAFQQQELQQVQDPGQRKMQTWPAHQPSGRVSNGQPHSPHHKLQRWQQQQQQQQQQRQLHLQKQLKLPKGPQEQKPTPRESYVLANSGHPGFAPQASMSLPPKGIAAPVMSRCGINNQAFQQKELQQVQDLGQKKMRTWPAHQPSGCVSNGQPHSSHRELQRWQQQQQQQQQQLHPQKQAQQTKGPQEQKTAPRESYVLANSGRPASAPQASMRLPAKGIAPPGVTHAQLQRVLQAMMEAGLCPQMGGKSVHSLAPPQGTASRLVAPRLGPPPGPPPFPAANEKKSPRFDAAPQTPLLRTQQHNLQAQTQDISPKRCGKFHYASMPPPGRAMPGPPSLSHSQHEVQRHGALLGQRTTHGVVHPPNLLRRHTSNHASSGLFPNRH</sequence>
<accession>A0A9J6FGB5</accession>
<dbReference type="Pfam" id="PF03828">
    <property type="entry name" value="PAP_assoc"/>
    <property type="match status" value="1"/>
</dbReference>
<reference evidence="9 10" key="1">
    <citation type="journal article" date="2020" name="Cell">
        <title>Large-Scale Comparative Analyses of Tick Genomes Elucidate Their Genetic Diversity and Vector Capacities.</title>
        <authorList>
            <consortium name="Tick Genome and Microbiome Consortium (TIGMIC)"/>
            <person name="Jia N."/>
            <person name="Wang J."/>
            <person name="Shi W."/>
            <person name="Du L."/>
            <person name="Sun Y."/>
            <person name="Zhan W."/>
            <person name="Jiang J.F."/>
            <person name="Wang Q."/>
            <person name="Zhang B."/>
            <person name="Ji P."/>
            <person name="Bell-Sakyi L."/>
            <person name="Cui X.M."/>
            <person name="Yuan T.T."/>
            <person name="Jiang B.G."/>
            <person name="Yang W.F."/>
            <person name="Lam T.T."/>
            <person name="Chang Q.C."/>
            <person name="Ding S.J."/>
            <person name="Wang X.J."/>
            <person name="Zhu J.G."/>
            <person name="Ruan X.D."/>
            <person name="Zhao L."/>
            <person name="Wei J.T."/>
            <person name="Ye R.Z."/>
            <person name="Que T.C."/>
            <person name="Du C.H."/>
            <person name="Zhou Y.H."/>
            <person name="Cheng J.X."/>
            <person name="Dai P.F."/>
            <person name="Guo W.B."/>
            <person name="Han X.H."/>
            <person name="Huang E.J."/>
            <person name="Li L.F."/>
            <person name="Wei W."/>
            <person name="Gao Y.C."/>
            <person name="Liu J.Z."/>
            <person name="Shao H.Z."/>
            <person name="Wang X."/>
            <person name="Wang C.C."/>
            <person name="Yang T.C."/>
            <person name="Huo Q.B."/>
            <person name="Li W."/>
            <person name="Chen H.Y."/>
            <person name="Chen S.E."/>
            <person name="Zhou L.G."/>
            <person name="Ni X.B."/>
            <person name="Tian J.H."/>
            <person name="Sheng Y."/>
            <person name="Liu T."/>
            <person name="Pan Y.S."/>
            <person name="Xia L.Y."/>
            <person name="Li J."/>
            <person name="Zhao F."/>
            <person name="Cao W.C."/>
        </authorList>
    </citation>
    <scope>NUCLEOTIDE SEQUENCE [LARGE SCALE GENOMIC DNA]</scope>
    <source>
        <strain evidence="9">HaeL-2018</strain>
    </source>
</reference>
<evidence type="ECO:0000256" key="5">
    <source>
        <dbReference type="ARBA" id="ARBA00022842"/>
    </source>
</evidence>
<dbReference type="InterPro" id="IPR054708">
    <property type="entry name" value="MTPAP-like_central"/>
</dbReference>